<evidence type="ECO:0000313" key="3">
    <source>
        <dbReference type="Proteomes" id="UP000293874"/>
    </source>
</evidence>
<feature type="transmembrane region" description="Helical" evidence="1">
    <location>
        <begin position="39"/>
        <end position="63"/>
    </location>
</feature>
<dbReference type="OrthoDB" id="680057at2"/>
<dbReference type="AlphaFoldDB" id="A0A4Q7N3E5"/>
<evidence type="ECO:0000313" key="2">
    <source>
        <dbReference type="EMBL" id="RZS75295.1"/>
    </source>
</evidence>
<feature type="transmembrane region" description="Helical" evidence="1">
    <location>
        <begin position="75"/>
        <end position="93"/>
    </location>
</feature>
<feature type="transmembrane region" description="Helical" evidence="1">
    <location>
        <begin position="7"/>
        <end position="27"/>
    </location>
</feature>
<sequence>MRKLLFFCRVAFLCNVCFLLAWLIQYLPVSPHGHIASTIVVLGTGLAVILNIAVNFFVVISLLQKKMDWSVFPRWLIIVNFLFLLLQIIILLFN</sequence>
<evidence type="ECO:0000256" key="1">
    <source>
        <dbReference type="SAM" id="Phobius"/>
    </source>
</evidence>
<keyword evidence="1" id="KW-1133">Transmembrane helix</keyword>
<accession>A0A4Q7N3E5</accession>
<name>A0A4Q7N3E5_9BACT</name>
<dbReference type="Proteomes" id="UP000293874">
    <property type="component" value="Unassembled WGS sequence"/>
</dbReference>
<gene>
    <name evidence="2" type="ORF">EV199_1158</name>
</gene>
<comment type="caution">
    <text evidence="2">The sequence shown here is derived from an EMBL/GenBank/DDBJ whole genome shotgun (WGS) entry which is preliminary data.</text>
</comment>
<protein>
    <submittedName>
        <fullName evidence="2">Uncharacterized protein</fullName>
    </submittedName>
</protein>
<reference evidence="2 3" key="1">
    <citation type="submission" date="2019-02" db="EMBL/GenBank/DDBJ databases">
        <title>Genomic Encyclopedia of Type Strains, Phase IV (KMG-IV): sequencing the most valuable type-strain genomes for metagenomic binning, comparative biology and taxonomic classification.</title>
        <authorList>
            <person name="Goeker M."/>
        </authorList>
    </citation>
    <scope>NUCLEOTIDE SEQUENCE [LARGE SCALE GENOMIC DNA]</scope>
    <source>
        <strain evidence="2 3">DSM 18116</strain>
    </source>
</reference>
<dbReference type="RefSeq" id="WP_158644025.1">
    <property type="nucleotide sequence ID" value="NZ_CP042431.1"/>
</dbReference>
<dbReference type="EMBL" id="SGXA01000001">
    <property type="protein sequence ID" value="RZS75295.1"/>
    <property type="molecule type" value="Genomic_DNA"/>
</dbReference>
<proteinExistence type="predicted"/>
<keyword evidence="1" id="KW-0812">Transmembrane</keyword>
<keyword evidence="3" id="KW-1185">Reference proteome</keyword>
<keyword evidence="1" id="KW-0472">Membrane</keyword>
<organism evidence="2 3">
    <name type="scientific">Pseudobacter ginsenosidimutans</name>
    <dbReference type="NCBI Taxonomy" id="661488"/>
    <lineage>
        <taxon>Bacteria</taxon>
        <taxon>Pseudomonadati</taxon>
        <taxon>Bacteroidota</taxon>
        <taxon>Chitinophagia</taxon>
        <taxon>Chitinophagales</taxon>
        <taxon>Chitinophagaceae</taxon>
        <taxon>Pseudobacter</taxon>
    </lineage>
</organism>